<dbReference type="FunFam" id="1.20.1560.10:FF:000011">
    <property type="entry name" value="Multidrug ABC transporter ATP-binding protein"/>
    <property type="match status" value="1"/>
</dbReference>
<sequence>MFSVLFKLHWFFKIYWKRYTLAIIALIIVSMIDLIPPKLVGMAIDEIQFNSFTRERLLELLLIYGVIIISSYTISYLWDYTLFSGAMMMEKTMRSRLMNHFLRMTPTFFGKNRTGDLMARATNDLKALTMTAGFGILTLVDSTVFMMMIIAVMGFTISWPLTFAALIPLPIMALVMNRYGKVIHQRFTEAQESFGELNNQVLESIRGVRVIRAFVQEKNDEQSFNKMTSEVYDKNIEVAKIDALFEPTIKILVGLSYTIGLGYGANLVFKNQITLGEMVSFNVYLGMLIWPMFAVGELINVLQRGNASLDRVQSTLDYESDVKDPQTPALIEEPKQIVFKGLSFLYPGADKKSLDNIHLTVKQGETIGVVGRTGAGKTTLFRQLLREYPGASGCLEVNGVSLEDLSLDQTRAWIGYVPQEQVLFSKTIRENIQFGKPGAPDQEINRVLELAHFSNDIQHLPKGLDTKVGESGVTLSGGQKQRVSIARAFIMDPEILLLDDAMSAVDGKTEAEILQHLRKERQGKTTFIAAHRLSAVTHADQILVLDDGAVVEKGTHDELVQNGGWYQQQYEHQQLENGEVGR</sequence>
<keyword evidence="5" id="KW-0547">Nucleotide-binding</keyword>
<dbReference type="Gene3D" id="1.20.1560.10">
    <property type="entry name" value="ABC transporter type 1, transmembrane domain"/>
    <property type="match status" value="1"/>
</dbReference>
<evidence type="ECO:0000256" key="7">
    <source>
        <dbReference type="ARBA" id="ARBA00022989"/>
    </source>
</evidence>
<feature type="transmembrane region" description="Helical" evidence="9">
    <location>
        <begin position="157"/>
        <end position="176"/>
    </location>
</feature>
<dbReference type="InterPro" id="IPR039421">
    <property type="entry name" value="Type_1_exporter"/>
</dbReference>
<protein>
    <submittedName>
        <fullName evidence="12">ATP-binding cassette, subfamily B</fullName>
    </submittedName>
</protein>
<evidence type="ECO:0000256" key="3">
    <source>
        <dbReference type="ARBA" id="ARBA00022475"/>
    </source>
</evidence>
<dbReference type="Gene3D" id="3.40.50.300">
    <property type="entry name" value="P-loop containing nucleotide triphosphate hydrolases"/>
    <property type="match status" value="1"/>
</dbReference>
<dbReference type="InterPro" id="IPR017871">
    <property type="entry name" value="ABC_transporter-like_CS"/>
</dbReference>
<feature type="transmembrane region" description="Helical" evidence="9">
    <location>
        <begin position="60"/>
        <end position="83"/>
    </location>
</feature>
<feature type="domain" description="ABC transmembrane type-1" evidence="11">
    <location>
        <begin position="21"/>
        <end position="304"/>
    </location>
</feature>
<keyword evidence="6 12" id="KW-0067">ATP-binding</keyword>
<keyword evidence="7 9" id="KW-1133">Transmembrane helix</keyword>
<accession>A0A1H0QZY6</accession>
<evidence type="ECO:0000313" key="12">
    <source>
        <dbReference type="EMBL" id="SDP22863.1"/>
    </source>
</evidence>
<name>A0A1H0QZY6_HALAD</name>
<dbReference type="PROSITE" id="PS50893">
    <property type="entry name" value="ABC_TRANSPORTER_2"/>
    <property type="match status" value="1"/>
</dbReference>
<dbReference type="STRING" id="240303.SAMN05421677_11426"/>
<comment type="subcellular location">
    <subcellularLocation>
        <location evidence="1">Cell membrane</location>
        <topology evidence="1">Multi-pass membrane protein</topology>
    </subcellularLocation>
</comment>
<evidence type="ECO:0000256" key="6">
    <source>
        <dbReference type="ARBA" id="ARBA00022840"/>
    </source>
</evidence>
<evidence type="ECO:0000259" key="10">
    <source>
        <dbReference type="PROSITE" id="PS50893"/>
    </source>
</evidence>
<evidence type="ECO:0000256" key="9">
    <source>
        <dbReference type="SAM" id="Phobius"/>
    </source>
</evidence>
<dbReference type="InterPro" id="IPR036640">
    <property type="entry name" value="ABC1_TM_sf"/>
</dbReference>
<keyword evidence="3" id="KW-1003">Cell membrane</keyword>
<dbReference type="PANTHER" id="PTHR43394:SF1">
    <property type="entry name" value="ATP-BINDING CASSETTE SUB-FAMILY B MEMBER 10, MITOCHONDRIAL"/>
    <property type="match status" value="1"/>
</dbReference>
<dbReference type="SUPFAM" id="SSF52540">
    <property type="entry name" value="P-loop containing nucleoside triphosphate hydrolases"/>
    <property type="match status" value="1"/>
</dbReference>
<dbReference type="GO" id="GO:0016887">
    <property type="term" value="F:ATP hydrolysis activity"/>
    <property type="evidence" value="ECO:0007669"/>
    <property type="project" value="InterPro"/>
</dbReference>
<proteinExistence type="predicted"/>
<feature type="domain" description="ABC transporter" evidence="10">
    <location>
        <begin position="337"/>
        <end position="572"/>
    </location>
</feature>
<dbReference type="GO" id="GO:0005524">
    <property type="term" value="F:ATP binding"/>
    <property type="evidence" value="ECO:0007669"/>
    <property type="project" value="UniProtKB-KW"/>
</dbReference>
<gene>
    <name evidence="12" type="ORF">SAMN05421677_11426</name>
</gene>
<dbReference type="PROSITE" id="PS00211">
    <property type="entry name" value="ABC_TRANSPORTER_1"/>
    <property type="match status" value="1"/>
</dbReference>
<dbReference type="AlphaFoldDB" id="A0A1H0QZY6"/>
<keyword evidence="4 9" id="KW-0812">Transmembrane</keyword>
<evidence type="ECO:0000256" key="4">
    <source>
        <dbReference type="ARBA" id="ARBA00022692"/>
    </source>
</evidence>
<dbReference type="InterPro" id="IPR003439">
    <property type="entry name" value="ABC_transporter-like_ATP-bd"/>
</dbReference>
<dbReference type="GO" id="GO:0015421">
    <property type="term" value="F:ABC-type oligopeptide transporter activity"/>
    <property type="evidence" value="ECO:0007669"/>
    <property type="project" value="TreeGrafter"/>
</dbReference>
<evidence type="ECO:0000256" key="2">
    <source>
        <dbReference type="ARBA" id="ARBA00022448"/>
    </source>
</evidence>
<dbReference type="InterPro" id="IPR027417">
    <property type="entry name" value="P-loop_NTPase"/>
</dbReference>
<dbReference type="FunFam" id="3.40.50.300:FF:000221">
    <property type="entry name" value="Multidrug ABC transporter ATP-binding protein"/>
    <property type="match status" value="1"/>
</dbReference>
<dbReference type="CDD" id="cd18541">
    <property type="entry name" value="ABC_6TM_TmrB_like"/>
    <property type="match status" value="1"/>
</dbReference>
<feature type="transmembrane region" description="Helical" evidence="9">
    <location>
        <begin position="127"/>
        <end position="151"/>
    </location>
</feature>
<dbReference type="SUPFAM" id="SSF90123">
    <property type="entry name" value="ABC transporter transmembrane region"/>
    <property type="match status" value="1"/>
</dbReference>
<dbReference type="OrthoDB" id="9770415at2"/>
<dbReference type="Proteomes" id="UP000198860">
    <property type="component" value="Unassembled WGS sequence"/>
</dbReference>
<dbReference type="PANTHER" id="PTHR43394">
    <property type="entry name" value="ATP-DEPENDENT PERMEASE MDL1, MITOCHONDRIAL"/>
    <property type="match status" value="1"/>
</dbReference>
<dbReference type="RefSeq" id="WP_089653125.1">
    <property type="nucleotide sequence ID" value="NZ_FNIZ01000014.1"/>
</dbReference>
<dbReference type="EMBL" id="FNIZ01000014">
    <property type="protein sequence ID" value="SDP22863.1"/>
    <property type="molecule type" value="Genomic_DNA"/>
</dbReference>
<dbReference type="InterPro" id="IPR011527">
    <property type="entry name" value="ABC1_TM_dom"/>
</dbReference>
<keyword evidence="8 9" id="KW-0472">Membrane</keyword>
<reference evidence="13" key="1">
    <citation type="submission" date="2016-10" db="EMBL/GenBank/DDBJ databases">
        <authorList>
            <person name="Varghese N."/>
            <person name="Submissions S."/>
        </authorList>
    </citation>
    <scope>NUCLEOTIDE SEQUENCE [LARGE SCALE GENOMIC DNA]</scope>
    <source>
        <strain evidence="13">CGMCC 1.3703</strain>
    </source>
</reference>
<dbReference type="InterPro" id="IPR003593">
    <property type="entry name" value="AAA+_ATPase"/>
</dbReference>
<evidence type="ECO:0000256" key="5">
    <source>
        <dbReference type="ARBA" id="ARBA00022741"/>
    </source>
</evidence>
<dbReference type="SMART" id="SM00382">
    <property type="entry name" value="AAA"/>
    <property type="match status" value="1"/>
</dbReference>
<feature type="transmembrane region" description="Helical" evidence="9">
    <location>
        <begin position="21"/>
        <end position="40"/>
    </location>
</feature>
<dbReference type="Pfam" id="PF00664">
    <property type="entry name" value="ABC_membrane"/>
    <property type="match status" value="1"/>
</dbReference>
<dbReference type="PROSITE" id="PS50929">
    <property type="entry name" value="ABC_TM1F"/>
    <property type="match status" value="1"/>
</dbReference>
<dbReference type="GO" id="GO:0005886">
    <property type="term" value="C:plasma membrane"/>
    <property type="evidence" value="ECO:0007669"/>
    <property type="project" value="UniProtKB-SubCell"/>
</dbReference>
<keyword evidence="13" id="KW-1185">Reference proteome</keyword>
<evidence type="ECO:0000256" key="8">
    <source>
        <dbReference type="ARBA" id="ARBA00023136"/>
    </source>
</evidence>
<dbReference type="Pfam" id="PF00005">
    <property type="entry name" value="ABC_tran"/>
    <property type="match status" value="1"/>
</dbReference>
<organism evidence="12 13">
    <name type="scientific">Halobacillus aidingensis</name>
    <dbReference type="NCBI Taxonomy" id="240303"/>
    <lineage>
        <taxon>Bacteria</taxon>
        <taxon>Bacillati</taxon>
        <taxon>Bacillota</taxon>
        <taxon>Bacilli</taxon>
        <taxon>Bacillales</taxon>
        <taxon>Bacillaceae</taxon>
        <taxon>Halobacillus</taxon>
    </lineage>
</organism>
<evidence type="ECO:0000259" key="11">
    <source>
        <dbReference type="PROSITE" id="PS50929"/>
    </source>
</evidence>
<evidence type="ECO:0000256" key="1">
    <source>
        <dbReference type="ARBA" id="ARBA00004651"/>
    </source>
</evidence>
<keyword evidence="2" id="KW-0813">Transport</keyword>
<evidence type="ECO:0000313" key="13">
    <source>
        <dbReference type="Proteomes" id="UP000198860"/>
    </source>
</evidence>
<feature type="transmembrane region" description="Helical" evidence="9">
    <location>
        <begin position="281"/>
        <end position="302"/>
    </location>
</feature>